<sequence length="37" mass="4200">MIGSGIQHFSIKVEGSFLGLVFRFVFLGGVYRHHHLL</sequence>
<dbReference type="Proteomes" id="UP001179280">
    <property type="component" value="Unassembled WGS sequence"/>
</dbReference>
<evidence type="ECO:0000313" key="1">
    <source>
        <dbReference type="EMBL" id="MBM7838920.1"/>
    </source>
</evidence>
<evidence type="ECO:0000313" key="2">
    <source>
        <dbReference type="Proteomes" id="UP001179280"/>
    </source>
</evidence>
<name>A0ABS2SVT4_9BACI</name>
<reference evidence="1" key="1">
    <citation type="submission" date="2021-01" db="EMBL/GenBank/DDBJ databases">
        <title>Genomic Encyclopedia of Type Strains, Phase IV (KMG-IV): sequencing the most valuable type-strain genomes for metagenomic binning, comparative biology and taxonomic classification.</title>
        <authorList>
            <person name="Goeker M."/>
        </authorList>
    </citation>
    <scope>NUCLEOTIDE SEQUENCE</scope>
    <source>
        <strain evidence="1">DSM 21943</strain>
    </source>
</reference>
<dbReference type="EMBL" id="JAFBCV010000006">
    <property type="protein sequence ID" value="MBM7838920.1"/>
    <property type="molecule type" value="Genomic_DNA"/>
</dbReference>
<comment type="caution">
    <text evidence="1">The sequence shown here is derived from an EMBL/GenBank/DDBJ whole genome shotgun (WGS) entry which is preliminary data.</text>
</comment>
<accession>A0ABS2SVT4</accession>
<organism evidence="1 2">
    <name type="scientific">Shouchella xiaoxiensis</name>
    <dbReference type="NCBI Taxonomy" id="766895"/>
    <lineage>
        <taxon>Bacteria</taxon>
        <taxon>Bacillati</taxon>
        <taxon>Bacillota</taxon>
        <taxon>Bacilli</taxon>
        <taxon>Bacillales</taxon>
        <taxon>Bacillaceae</taxon>
        <taxon>Shouchella</taxon>
    </lineage>
</organism>
<gene>
    <name evidence="1" type="ORF">JOC54_002190</name>
</gene>
<keyword evidence="2" id="KW-1185">Reference proteome</keyword>
<protein>
    <submittedName>
        <fullName evidence="1">Uncharacterized protein</fullName>
    </submittedName>
</protein>
<proteinExistence type="predicted"/>